<dbReference type="eggNOG" id="COG4627">
    <property type="taxonomic scope" value="Bacteria"/>
</dbReference>
<evidence type="ECO:0000313" key="2">
    <source>
        <dbReference type="EMBL" id="SEK20163.1"/>
    </source>
</evidence>
<gene>
    <name evidence="2" type="ORF">SAMN02910377_00275</name>
</gene>
<feature type="domain" description="Stress-response A/B barrel" evidence="1">
    <location>
        <begin position="2"/>
        <end position="98"/>
    </location>
</feature>
<dbReference type="PANTHER" id="PTHR37832:SF1">
    <property type="entry name" value="STRESS-RESPONSE A_B BARREL DOMAIN-CONTAINING PROTEIN"/>
    <property type="match status" value="1"/>
</dbReference>
<evidence type="ECO:0000313" key="3">
    <source>
        <dbReference type="Proteomes" id="UP000182321"/>
    </source>
</evidence>
<dbReference type="AlphaFoldDB" id="A0A1H7F213"/>
<evidence type="ECO:0000259" key="1">
    <source>
        <dbReference type="PROSITE" id="PS51502"/>
    </source>
</evidence>
<name>A0A1H7F213_9FIRM</name>
<reference evidence="3" key="1">
    <citation type="submission" date="2016-10" db="EMBL/GenBank/DDBJ databases">
        <authorList>
            <person name="Varghese N."/>
        </authorList>
    </citation>
    <scope>NUCLEOTIDE SEQUENCE [LARGE SCALE GENOMIC DNA]</scope>
    <source>
        <strain evidence="3">ACV-9</strain>
    </source>
</reference>
<dbReference type="RefSeq" id="WP_044937419.1">
    <property type="nucleotide sequence ID" value="NZ_FNZX01000003.1"/>
</dbReference>
<dbReference type="Gene3D" id="3.30.70.100">
    <property type="match status" value="1"/>
</dbReference>
<dbReference type="SMART" id="SM00886">
    <property type="entry name" value="Dabb"/>
    <property type="match status" value="1"/>
</dbReference>
<organism evidence="2 3">
    <name type="scientific">Pseudobutyrivibrio ruminis</name>
    <dbReference type="NCBI Taxonomy" id="46206"/>
    <lineage>
        <taxon>Bacteria</taxon>
        <taxon>Bacillati</taxon>
        <taxon>Bacillota</taxon>
        <taxon>Clostridia</taxon>
        <taxon>Lachnospirales</taxon>
        <taxon>Lachnospiraceae</taxon>
        <taxon>Pseudobutyrivibrio</taxon>
    </lineage>
</organism>
<dbReference type="EMBL" id="FNZX01000003">
    <property type="protein sequence ID" value="SEK20163.1"/>
    <property type="molecule type" value="Genomic_DNA"/>
</dbReference>
<keyword evidence="3" id="KW-1185">Reference proteome</keyword>
<dbReference type="Proteomes" id="UP000182321">
    <property type="component" value="Unassembled WGS sequence"/>
</dbReference>
<dbReference type="InterPro" id="IPR013097">
    <property type="entry name" value="Dabb"/>
</dbReference>
<dbReference type="PROSITE" id="PS51502">
    <property type="entry name" value="S_R_A_B_BARREL"/>
    <property type="match status" value="1"/>
</dbReference>
<dbReference type="InterPro" id="IPR011008">
    <property type="entry name" value="Dimeric_a/b-barrel"/>
</dbReference>
<dbReference type="PANTHER" id="PTHR37832">
    <property type="entry name" value="BLL2683 PROTEIN"/>
    <property type="match status" value="1"/>
</dbReference>
<accession>A0A1H7F213</accession>
<dbReference type="Pfam" id="PF07876">
    <property type="entry name" value="Dabb"/>
    <property type="match status" value="1"/>
</dbReference>
<sequence>MVKHIILWTLKDELSAEEKEQVKLGIKEGLEGLAGKIPGMIDIKVNINGLASSNADLMLDSTFESEEALKGYAVHPEHVAVADGKVRPYTKIRSCLDFEI</sequence>
<protein>
    <submittedName>
        <fullName evidence="2">Stress responsive A/B Barrel Domain</fullName>
    </submittedName>
</protein>
<dbReference type="SUPFAM" id="SSF54909">
    <property type="entry name" value="Dimeric alpha+beta barrel"/>
    <property type="match status" value="1"/>
</dbReference>
<proteinExistence type="predicted"/>